<dbReference type="Gene3D" id="2.30.40.10">
    <property type="entry name" value="Urease, subunit C, domain 1"/>
    <property type="match status" value="1"/>
</dbReference>
<evidence type="ECO:0008006" key="3">
    <source>
        <dbReference type="Google" id="ProtNLM"/>
    </source>
</evidence>
<accession>A0A453DGM4</accession>
<dbReference type="SUPFAM" id="SSF51338">
    <property type="entry name" value="Composite domain of metallo-dependent hydrolases"/>
    <property type="match status" value="1"/>
</dbReference>
<proteinExistence type="predicted"/>
<keyword evidence="2" id="KW-1185">Reference proteome</keyword>
<reference evidence="1" key="5">
    <citation type="journal article" date="2021" name="G3 (Bethesda)">
        <title>Aegilops tauschii genome assembly Aet v5.0 features greater sequence contiguity and improved annotation.</title>
        <authorList>
            <person name="Wang L."/>
            <person name="Zhu T."/>
            <person name="Rodriguez J.C."/>
            <person name="Deal K.R."/>
            <person name="Dubcovsky J."/>
            <person name="McGuire P.E."/>
            <person name="Lux T."/>
            <person name="Spannagl M."/>
            <person name="Mayer K.F.X."/>
            <person name="Baldrich P."/>
            <person name="Meyers B.C."/>
            <person name="Huo N."/>
            <person name="Gu Y.Q."/>
            <person name="Zhou H."/>
            <person name="Devos K.M."/>
            <person name="Bennetzen J.L."/>
            <person name="Unver T."/>
            <person name="Budak H."/>
            <person name="Gulick P.J."/>
            <person name="Galiba G."/>
            <person name="Kalapos B."/>
            <person name="Nelson D.R."/>
            <person name="Li P."/>
            <person name="You F.M."/>
            <person name="Luo M.C."/>
            <person name="Dvorak J."/>
        </authorList>
    </citation>
    <scope>NUCLEOTIDE SEQUENCE [LARGE SCALE GENOMIC DNA]</scope>
    <source>
        <strain evidence="1">cv. AL8/78</strain>
    </source>
</reference>
<dbReference type="EnsemblPlants" id="AET2Gv21236800.2">
    <property type="protein sequence ID" value="AET2Gv21236800.2"/>
    <property type="gene ID" value="AET2Gv21236800"/>
</dbReference>
<dbReference type="InterPro" id="IPR011059">
    <property type="entry name" value="Metal-dep_hydrolase_composite"/>
</dbReference>
<reference evidence="2" key="1">
    <citation type="journal article" date="2014" name="Science">
        <title>Ancient hybridizations among the ancestral genomes of bread wheat.</title>
        <authorList>
            <consortium name="International Wheat Genome Sequencing Consortium,"/>
            <person name="Marcussen T."/>
            <person name="Sandve S.R."/>
            <person name="Heier L."/>
            <person name="Spannagl M."/>
            <person name="Pfeifer M."/>
            <person name="Jakobsen K.S."/>
            <person name="Wulff B.B."/>
            <person name="Steuernagel B."/>
            <person name="Mayer K.F."/>
            <person name="Olsen O.A."/>
        </authorList>
    </citation>
    <scope>NUCLEOTIDE SEQUENCE [LARGE SCALE GENOMIC DNA]</scope>
    <source>
        <strain evidence="2">cv. AL8/78</strain>
    </source>
</reference>
<sequence length="71" mass="8181">GSILPGYHADIVVWKPEAQFHLDDTHAVYHKHRVRFPTPKNHETLHCSNSPTIQTKPILISHFVCRTSRLT</sequence>
<protein>
    <recommendedName>
        <fullName evidence="3">Amidohydrolase-related domain-containing protein</fullName>
    </recommendedName>
</protein>
<organism evidence="1 2">
    <name type="scientific">Aegilops tauschii subsp. strangulata</name>
    <name type="common">Goatgrass</name>
    <dbReference type="NCBI Taxonomy" id="200361"/>
    <lineage>
        <taxon>Eukaryota</taxon>
        <taxon>Viridiplantae</taxon>
        <taxon>Streptophyta</taxon>
        <taxon>Embryophyta</taxon>
        <taxon>Tracheophyta</taxon>
        <taxon>Spermatophyta</taxon>
        <taxon>Magnoliopsida</taxon>
        <taxon>Liliopsida</taxon>
        <taxon>Poales</taxon>
        <taxon>Poaceae</taxon>
        <taxon>BOP clade</taxon>
        <taxon>Pooideae</taxon>
        <taxon>Triticodae</taxon>
        <taxon>Triticeae</taxon>
        <taxon>Triticinae</taxon>
        <taxon>Aegilops</taxon>
    </lineage>
</organism>
<dbReference type="GO" id="GO:0016810">
    <property type="term" value="F:hydrolase activity, acting on carbon-nitrogen (but not peptide) bonds"/>
    <property type="evidence" value="ECO:0007669"/>
    <property type="project" value="InterPro"/>
</dbReference>
<reference evidence="2" key="2">
    <citation type="journal article" date="2017" name="Nat. Plants">
        <title>The Aegilops tauschii genome reveals multiple impacts of transposons.</title>
        <authorList>
            <person name="Zhao G."/>
            <person name="Zou C."/>
            <person name="Li K."/>
            <person name="Wang K."/>
            <person name="Li T."/>
            <person name="Gao L."/>
            <person name="Zhang X."/>
            <person name="Wang H."/>
            <person name="Yang Z."/>
            <person name="Liu X."/>
            <person name="Jiang W."/>
            <person name="Mao L."/>
            <person name="Kong X."/>
            <person name="Jiao Y."/>
            <person name="Jia J."/>
        </authorList>
    </citation>
    <scope>NUCLEOTIDE SEQUENCE [LARGE SCALE GENOMIC DNA]</scope>
    <source>
        <strain evidence="2">cv. AL8/78</strain>
    </source>
</reference>
<reference evidence="1" key="3">
    <citation type="journal article" date="2017" name="Nature">
        <title>Genome sequence of the progenitor of the wheat D genome Aegilops tauschii.</title>
        <authorList>
            <person name="Luo M.C."/>
            <person name="Gu Y.Q."/>
            <person name="Puiu D."/>
            <person name="Wang H."/>
            <person name="Twardziok S.O."/>
            <person name="Deal K.R."/>
            <person name="Huo N."/>
            <person name="Zhu T."/>
            <person name="Wang L."/>
            <person name="Wang Y."/>
            <person name="McGuire P.E."/>
            <person name="Liu S."/>
            <person name="Long H."/>
            <person name="Ramasamy R.K."/>
            <person name="Rodriguez J.C."/>
            <person name="Van S.L."/>
            <person name="Yuan L."/>
            <person name="Wang Z."/>
            <person name="Xia Z."/>
            <person name="Xiao L."/>
            <person name="Anderson O.D."/>
            <person name="Ouyang S."/>
            <person name="Liang Y."/>
            <person name="Zimin A.V."/>
            <person name="Pertea G."/>
            <person name="Qi P."/>
            <person name="Bennetzen J.L."/>
            <person name="Dai X."/>
            <person name="Dawson M.W."/>
            <person name="Muller H.G."/>
            <person name="Kugler K."/>
            <person name="Rivarola-Duarte L."/>
            <person name="Spannagl M."/>
            <person name="Mayer K.F.X."/>
            <person name="Lu F.H."/>
            <person name="Bevan M.W."/>
            <person name="Leroy P."/>
            <person name="Li P."/>
            <person name="You F.M."/>
            <person name="Sun Q."/>
            <person name="Liu Z."/>
            <person name="Lyons E."/>
            <person name="Wicker T."/>
            <person name="Salzberg S.L."/>
            <person name="Devos K.M."/>
            <person name="Dvorak J."/>
        </authorList>
    </citation>
    <scope>NUCLEOTIDE SEQUENCE [LARGE SCALE GENOMIC DNA]</scope>
    <source>
        <strain evidence="1">cv. AL8/78</strain>
    </source>
</reference>
<dbReference type="Proteomes" id="UP000015105">
    <property type="component" value="Chromosome 2D"/>
</dbReference>
<name>A0A453DGM4_AEGTS</name>
<dbReference type="Gramene" id="AET2Gv21236800.2">
    <property type="protein sequence ID" value="AET2Gv21236800.2"/>
    <property type="gene ID" value="AET2Gv21236800"/>
</dbReference>
<dbReference type="AlphaFoldDB" id="A0A453DGM4"/>
<reference evidence="1" key="4">
    <citation type="submission" date="2019-03" db="UniProtKB">
        <authorList>
            <consortium name="EnsemblPlants"/>
        </authorList>
    </citation>
    <scope>IDENTIFICATION</scope>
</reference>
<evidence type="ECO:0000313" key="2">
    <source>
        <dbReference type="Proteomes" id="UP000015105"/>
    </source>
</evidence>
<evidence type="ECO:0000313" key="1">
    <source>
        <dbReference type="EnsemblPlants" id="AET2Gv21236800.2"/>
    </source>
</evidence>